<dbReference type="EMBL" id="KU886223">
    <property type="protein sequence ID" value="ANH51693.1"/>
    <property type="molecule type" value="Genomic_DNA"/>
</dbReference>
<accession>A0A173GDQ1</accession>
<organism evidence="1 2">
    <name type="scientific">Erwinia phage vB_EamM_Simmy50</name>
    <dbReference type="NCBI Taxonomy" id="1815988"/>
    <lineage>
        <taxon>Viruses</taxon>
        <taxon>Duplodnaviria</taxon>
        <taxon>Heunggongvirae</taxon>
        <taxon>Uroviricota</taxon>
        <taxon>Caudoviricetes</taxon>
        <taxon>Chimalliviridae</taxon>
        <taxon>Agricanvirus</taxon>
        <taxon>Agricanvirus simmy50</taxon>
    </lineage>
</organism>
<keyword evidence="2" id="KW-1185">Reference proteome</keyword>
<dbReference type="Proteomes" id="UP000222975">
    <property type="component" value="Segment"/>
</dbReference>
<sequence>MSVMTGGFGAINALMSNGRPTQGAMEYFNNQYQGMLQAAQQVGSVAMQQIYQIATHTYENLMQTRPWELAEAALRQTVHMFDPNTVRQLLNLADMQTAKPIMQRWVMAQPDIRQMYHQQRIDGYSETYEDAQPGMVGADHYDYRRAANGMLQFAHTEEVPMASWQATTYYERLVEGDNELSFHEKRDIHVTWDACLNLMNTQAYDPTSIFNMKLA</sequence>
<proteinExistence type="predicted"/>
<name>A0A173GDQ1_9CAUD</name>
<reference evidence="2" key="1">
    <citation type="submission" date="2016-03" db="EMBL/GenBank/DDBJ databases">
        <authorList>
            <person name="Sharma R."/>
            <person name="Simister A.R."/>
            <person name="Berg J.A."/>
            <person name="Jensen G.L."/>
            <person name="Keele B.R."/>
            <person name="Ward M.E.H."/>
            <person name="Breakwell D.P."/>
            <person name="Hope S."/>
            <person name="Grose J.H."/>
        </authorList>
    </citation>
    <scope>NUCLEOTIDE SEQUENCE [LARGE SCALE GENOMIC DNA]</scope>
</reference>
<protein>
    <submittedName>
        <fullName evidence="1">Uncharacterized protein</fullName>
    </submittedName>
</protein>
<evidence type="ECO:0000313" key="1">
    <source>
        <dbReference type="EMBL" id="ANH51693.1"/>
    </source>
</evidence>
<evidence type="ECO:0000313" key="2">
    <source>
        <dbReference type="Proteomes" id="UP000222975"/>
    </source>
</evidence>
<gene>
    <name evidence="1" type="ORF">SIMMY50_234</name>
</gene>